<dbReference type="InterPro" id="IPR036322">
    <property type="entry name" value="WD40_repeat_dom_sf"/>
</dbReference>
<feature type="repeat" description="WD" evidence="5">
    <location>
        <begin position="209"/>
        <end position="250"/>
    </location>
</feature>
<dbReference type="Pfam" id="PF00400">
    <property type="entry name" value="WD40"/>
    <property type="match status" value="4"/>
</dbReference>
<dbReference type="GO" id="GO:0000502">
    <property type="term" value="C:proteasome complex"/>
    <property type="evidence" value="ECO:0007669"/>
    <property type="project" value="UniProtKB-KW"/>
</dbReference>
<evidence type="ECO:0000256" key="1">
    <source>
        <dbReference type="ARBA" id="ARBA00022574"/>
    </source>
</evidence>
<evidence type="ECO:0000256" key="4">
    <source>
        <dbReference type="ARBA" id="ARBA00038321"/>
    </source>
</evidence>
<dbReference type="SMART" id="SM00320">
    <property type="entry name" value="WD40"/>
    <property type="match status" value="7"/>
</dbReference>
<organism evidence="6">
    <name type="scientific">Hydra vulgaris</name>
    <name type="common">Hydra</name>
    <name type="synonym">Hydra attenuata</name>
    <dbReference type="NCBI Taxonomy" id="6087"/>
    <lineage>
        <taxon>Eukaryota</taxon>
        <taxon>Metazoa</taxon>
        <taxon>Cnidaria</taxon>
        <taxon>Hydrozoa</taxon>
        <taxon>Hydroidolina</taxon>
        <taxon>Anthoathecata</taxon>
        <taxon>Aplanulata</taxon>
        <taxon>Hydridae</taxon>
        <taxon>Hydra</taxon>
    </lineage>
</organism>
<feature type="repeat" description="WD" evidence="5">
    <location>
        <begin position="167"/>
        <end position="208"/>
    </location>
</feature>
<dbReference type="InterPro" id="IPR051179">
    <property type="entry name" value="WD_repeat_multifunction"/>
</dbReference>
<protein>
    <submittedName>
        <fullName evidence="6">Proteasomal ATPase-associated factor 1</fullName>
    </submittedName>
</protein>
<dbReference type="OrthoDB" id="27537at2759"/>
<sequence>ELKDIFCMKLYFMKMFLCVKKIVLHLVTNLNFFYRIIMKIELPQLFVQNDWYLVISESSSSFWVSCSIEGAPSIYGMINSWMKDGAVELIASNGFEVQLVRKGVLMVKSLDFNITTYFFSPIKEFNNIHKSYVRCMDLSPSGSLAVSCSYGALCVWQTDDGLTRRTLDGHFGDPSHCRFFPSGVVVLSGGDDMLLKIWSTEDGSCPVTLIKHKGGITDTAIIERGRNFISCSRDGRAFLWDCSSAKCIATLLESETVLNCCSLISYGSSFQNNERSQFEYGTDGKMLVVGQESGYVQAVDVSSKTKVYSLNCDSPVNDCCFASENKLITGHQDGRINLFDIRHTTSPLYDYKCGKSSVKCLERLSDDSILIGREDGSCSCIQMNDISVTIEMSGPNCDSIYNVSSNSPFVYTACRDKVIRKYKMDIKT</sequence>
<dbReference type="PROSITE" id="PS50082">
    <property type="entry name" value="WD_REPEATS_2"/>
    <property type="match status" value="2"/>
</dbReference>
<proteinExistence type="evidence at transcript level"/>
<dbReference type="Gene3D" id="2.130.10.10">
    <property type="entry name" value="YVTN repeat-like/Quinoprotein amine dehydrogenase"/>
    <property type="match status" value="2"/>
</dbReference>
<keyword evidence="2" id="KW-0677">Repeat</keyword>
<comment type="similarity">
    <text evidence="4">Belongs to the WD repeat PAAF1/RPN14 family.</text>
</comment>
<name>T2M702_HYDVU</name>
<evidence type="ECO:0000256" key="5">
    <source>
        <dbReference type="PROSITE-ProRule" id="PRU00221"/>
    </source>
</evidence>
<evidence type="ECO:0000256" key="3">
    <source>
        <dbReference type="ARBA" id="ARBA00022942"/>
    </source>
</evidence>
<reference evidence="6" key="1">
    <citation type="journal article" date="2013" name="Genome Biol. Evol.">
        <title>Punctuated emergences of genetic and phenotypic innovations in eumetazoan, bilaterian, euteleostome, and hominidae ancestors.</title>
        <authorList>
            <person name="Wenger Y."/>
            <person name="Galliot B."/>
        </authorList>
    </citation>
    <scope>NUCLEOTIDE SEQUENCE</scope>
    <source>
        <tissue evidence="6">Whole animals</tissue>
    </source>
</reference>
<keyword evidence="1 5" id="KW-0853">WD repeat</keyword>
<keyword evidence="3" id="KW-0647">Proteasome</keyword>
<dbReference type="PANTHER" id="PTHR19857:SF19">
    <property type="entry name" value="26S PROTEASOME REGULATORY SUBUNIT RPN14"/>
    <property type="match status" value="1"/>
</dbReference>
<dbReference type="EMBL" id="HAAD01001495">
    <property type="protein sequence ID" value="CDG67727.1"/>
    <property type="molecule type" value="mRNA"/>
</dbReference>
<evidence type="ECO:0000256" key="2">
    <source>
        <dbReference type="ARBA" id="ARBA00022737"/>
    </source>
</evidence>
<dbReference type="AlphaFoldDB" id="T2M702"/>
<accession>T2M702</accession>
<evidence type="ECO:0000313" key="6">
    <source>
        <dbReference type="EMBL" id="CDG67727.1"/>
    </source>
</evidence>
<dbReference type="SUPFAM" id="SSF50978">
    <property type="entry name" value="WD40 repeat-like"/>
    <property type="match status" value="1"/>
</dbReference>
<feature type="non-terminal residue" evidence="6">
    <location>
        <position position="1"/>
    </location>
</feature>
<dbReference type="PANTHER" id="PTHR19857">
    <property type="entry name" value="MITOCHONDRIAL DIVISION PROTEIN 1-RELATED"/>
    <property type="match status" value="1"/>
</dbReference>
<gene>
    <name evidence="6" type="primary">PAAF1</name>
</gene>
<dbReference type="InterPro" id="IPR001680">
    <property type="entry name" value="WD40_rpt"/>
</dbReference>
<dbReference type="InterPro" id="IPR015943">
    <property type="entry name" value="WD40/YVTN_repeat-like_dom_sf"/>
</dbReference>